<organism evidence="1 2">
    <name type="scientific">Peronosclerospora sorghi</name>
    <dbReference type="NCBI Taxonomy" id="230839"/>
    <lineage>
        <taxon>Eukaryota</taxon>
        <taxon>Sar</taxon>
        <taxon>Stramenopiles</taxon>
        <taxon>Oomycota</taxon>
        <taxon>Peronosporomycetes</taxon>
        <taxon>Peronosporales</taxon>
        <taxon>Peronosporaceae</taxon>
        <taxon>Peronosclerospora</taxon>
    </lineage>
</organism>
<name>A0ACC0VJY8_9STRA</name>
<proteinExistence type="predicted"/>
<evidence type="ECO:0000313" key="2">
    <source>
        <dbReference type="Proteomes" id="UP001163321"/>
    </source>
</evidence>
<sequence>MRLQRRLNLDVKKATTEEYVQRFFSRLGLPSKTQTIAHAGAKKADSLEHSNGQPPVPVAASVIYLVAAYTNAKRYIQEVSDVTMIGESVQGTEQEPSGLFEGVVMT</sequence>
<dbReference type="EMBL" id="CM047587">
    <property type="protein sequence ID" value="KAI9906522.1"/>
    <property type="molecule type" value="Genomic_DNA"/>
</dbReference>
<dbReference type="Proteomes" id="UP001163321">
    <property type="component" value="Chromosome 8"/>
</dbReference>
<keyword evidence="2" id="KW-1185">Reference proteome</keyword>
<evidence type="ECO:0000313" key="1">
    <source>
        <dbReference type="EMBL" id="KAI9906522.1"/>
    </source>
</evidence>
<comment type="caution">
    <text evidence="1">The sequence shown here is derived from an EMBL/GenBank/DDBJ whole genome shotgun (WGS) entry which is preliminary data.</text>
</comment>
<protein>
    <submittedName>
        <fullName evidence="1">Uncharacterized protein</fullName>
    </submittedName>
</protein>
<accession>A0ACC0VJY8</accession>
<gene>
    <name evidence="1" type="ORF">PsorP6_004111</name>
</gene>
<reference evidence="1 2" key="1">
    <citation type="journal article" date="2022" name="bioRxiv">
        <title>The genome of the oomycete Peronosclerospora sorghi, a cosmopolitan pathogen of maize and sorghum, is inflated with dispersed pseudogenes.</title>
        <authorList>
            <person name="Fletcher K."/>
            <person name="Martin F."/>
            <person name="Isakeit T."/>
            <person name="Cavanaugh K."/>
            <person name="Magill C."/>
            <person name="Michelmore R."/>
        </authorList>
    </citation>
    <scope>NUCLEOTIDE SEQUENCE [LARGE SCALE GENOMIC DNA]</scope>
    <source>
        <strain evidence="1">P6</strain>
    </source>
</reference>